<feature type="domain" description="Methyltransferase type 11" evidence="3">
    <location>
        <begin position="111"/>
        <end position="199"/>
    </location>
</feature>
<sequence>MKINAIKSLVSETLISESFSSESLTSESSISKLSNLKMLNKENVATQFGKKAAQYGQYAVIQRRIADQLITQFCSVLAQIKQMNTLMQAENSSLSKNLNEVFKDPIRLSILDAGAGTGYIGERLAEYGTAFGTDLNLTALDISTEMLQVAKDQDFYHSYVQADIESLPFESRQYDFVISSLAVQWCQDLKRALTELQRVATVAPWGAPSIFITTLAAGTLQELREAFKQIDNAEHILPFVSEAMIQDEVSALKGKVSVVDEIIEFPTLRALLASIRYIGANSLPNQIRPWLGKSAYQQLEAYFQSLGSYRLTYRVAYITLPGKV</sequence>
<keyword evidence="1 4" id="KW-0489">Methyltransferase</keyword>
<evidence type="ECO:0000313" key="5">
    <source>
        <dbReference type="Proteomes" id="UP001449178"/>
    </source>
</evidence>
<evidence type="ECO:0000256" key="2">
    <source>
        <dbReference type="ARBA" id="ARBA00022679"/>
    </source>
</evidence>
<evidence type="ECO:0000256" key="1">
    <source>
        <dbReference type="ARBA" id="ARBA00022603"/>
    </source>
</evidence>
<dbReference type="Proteomes" id="UP001449178">
    <property type="component" value="Chromosome"/>
</dbReference>
<dbReference type="PANTHER" id="PTHR13090:SF1">
    <property type="entry name" value="ARGININE-HYDROXYLASE NDUFAF5, MITOCHONDRIAL"/>
    <property type="match status" value="1"/>
</dbReference>
<dbReference type="GO" id="GO:0032259">
    <property type="term" value="P:methylation"/>
    <property type="evidence" value="ECO:0007669"/>
    <property type="project" value="UniProtKB-KW"/>
</dbReference>
<keyword evidence="5" id="KW-1185">Reference proteome</keyword>
<name>A0ABZ3C3Q4_9GAMM</name>
<dbReference type="GO" id="GO:0008168">
    <property type="term" value="F:methyltransferase activity"/>
    <property type="evidence" value="ECO:0007669"/>
    <property type="project" value="UniProtKB-KW"/>
</dbReference>
<dbReference type="InterPro" id="IPR013216">
    <property type="entry name" value="Methyltransf_11"/>
</dbReference>
<dbReference type="Pfam" id="PF08241">
    <property type="entry name" value="Methyltransf_11"/>
    <property type="match status" value="1"/>
</dbReference>
<protein>
    <submittedName>
        <fullName evidence="4">Methyltransferase domain-containing protein</fullName>
    </submittedName>
</protein>
<organism evidence="4 5">
    <name type="scientific">Ignatzschineria larvae DSM 13226</name>
    <dbReference type="NCBI Taxonomy" id="1111732"/>
    <lineage>
        <taxon>Bacteria</taxon>
        <taxon>Pseudomonadati</taxon>
        <taxon>Pseudomonadota</taxon>
        <taxon>Gammaproteobacteria</taxon>
        <taxon>Cardiobacteriales</taxon>
        <taxon>Ignatzschineriaceae</taxon>
        <taxon>Ignatzschineria</taxon>
    </lineage>
</organism>
<dbReference type="EMBL" id="CP150637">
    <property type="protein sequence ID" value="WZW88760.1"/>
    <property type="molecule type" value="Genomic_DNA"/>
</dbReference>
<proteinExistence type="predicted"/>
<dbReference type="PANTHER" id="PTHR13090">
    <property type="entry name" value="ARGININE-HYDROXYLASE NDUFAF5, MITOCHONDRIAL"/>
    <property type="match status" value="1"/>
</dbReference>
<dbReference type="InterPro" id="IPR050602">
    <property type="entry name" value="Malonyl-ACP_OMT"/>
</dbReference>
<accession>A0ABZ3C3Q4</accession>
<dbReference type="SUPFAM" id="SSF53335">
    <property type="entry name" value="S-adenosyl-L-methionine-dependent methyltransferases"/>
    <property type="match status" value="1"/>
</dbReference>
<dbReference type="InterPro" id="IPR029063">
    <property type="entry name" value="SAM-dependent_MTases_sf"/>
</dbReference>
<dbReference type="CDD" id="cd02440">
    <property type="entry name" value="AdoMet_MTases"/>
    <property type="match status" value="1"/>
</dbReference>
<gene>
    <name evidence="4" type="ORF">WMO13_05055</name>
</gene>
<evidence type="ECO:0000259" key="3">
    <source>
        <dbReference type="Pfam" id="PF08241"/>
    </source>
</evidence>
<dbReference type="RefSeq" id="WP_051395992.1">
    <property type="nucleotide sequence ID" value="NZ_AZOD01000001.1"/>
</dbReference>
<evidence type="ECO:0000313" key="4">
    <source>
        <dbReference type="EMBL" id="WZW88760.1"/>
    </source>
</evidence>
<reference evidence="4 5" key="1">
    <citation type="submission" date="2024-03" db="EMBL/GenBank/DDBJ databases">
        <title>Complete Genome Sequence and Annotation of Ignatzschineria larvae DSM 13226.</title>
        <authorList>
            <person name="Cantrell E."/>
            <person name="Burcham Z.M."/>
        </authorList>
    </citation>
    <scope>NUCLEOTIDE SEQUENCE [LARGE SCALE GENOMIC DNA]</scope>
    <source>
        <strain evidence="4 5">DSM 13226</strain>
    </source>
</reference>
<keyword evidence="2" id="KW-0808">Transferase</keyword>
<dbReference type="Gene3D" id="3.40.50.150">
    <property type="entry name" value="Vaccinia Virus protein VP39"/>
    <property type="match status" value="1"/>
</dbReference>